<keyword evidence="3" id="KW-1185">Reference proteome</keyword>
<dbReference type="EMBL" id="JBHSHC010000119">
    <property type="protein sequence ID" value="MFC4769215.1"/>
    <property type="molecule type" value="Genomic_DNA"/>
</dbReference>
<evidence type="ECO:0000313" key="3">
    <source>
        <dbReference type="Proteomes" id="UP001596002"/>
    </source>
</evidence>
<keyword evidence="1" id="KW-0472">Membrane</keyword>
<keyword evidence="1" id="KW-1133">Transmembrane helix</keyword>
<keyword evidence="1" id="KW-0812">Transmembrane</keyword>
<dbReference type="Proteomes" id="UP001596002">
    <property type="component" value="Unassembled WGS sequence"/>
</dbReference>
<protein>
    <submittedName>
        <fullName evidence="2">DUF2627 family protein</fullName>
    </submittedName>
</protein>
<reference evidence="3" key="1">
    <citation type="journal article" date="2019" name="Int. J. Syst. Evol. Microbiol.">
        <title>The Global Catalogue of Microorganisms (GCM) 10K type strain sequencing project: providing services to taxonomists for standard genome sequencing and annotation.</title>
        <authorList>
            <consortium name="The Broad Institute Genomics Platform"/>
            <consortium name="The Broad Institute Genome Sequencing Center for Infectious Disease"/>
            <person name="Wu L."/>
            <person name="Ma J."/>
        </authorList>
    </citation>
    <scope>NUCLEOTIDE SEQUENCE [LARGE SCALE GENOMIC DNA]</scope>
    <source>
        <strain evidence="3">WYCCWR 12678</strain>
    </source>
</reference>
<evidence type="ECO:0000256" key="1">
    <source>
        <dbReference type="SAM" id="Phobius"/>
    </source>
</evidence>
<evidence type="ECO:0000313" key="2">
    <source>
        <dbReference type="EMBL" id="MFC4769215.1"/>
    </source>
</evidence>
<proteinExistence type="predicted"/>
<gene>
    <name evidence="2" type="ORF">ACFO8Q_17945</name>
</gene>
<sequence length="88" mass="10240">MARLLSWIILISIFLLAGYGLNMIRVAVMENIADPSSVIWWRILIGSILMAGGLFFLGGFIYYRDKKRGLIRKPAWKIRQEQEKNNRQ</sequence>
<name>A0ABV9Q585_9BACL</name>
<comment type="caution">
    <text evidence="2">The sequence shown here is derived from an EMBL/GenBank/DDBJ whole genome shotgun (WGS) entry which is preliminary data.</text>
</comment>
<accession>A0ABV9Q585</accession>
<dbReference type="RefSeq" id="WP_380027474.1">
    <property type="nucleotide sequence ID" value="NZ_JBHSHC010000119.1"/>
</dbReference>
<dbReference type="Pfam" id="PF11118">
    <property type="entry name" value="DUF2627"/>
    <property type="match status" value="1"/>
</dbReference>
<dbReference type="InterPro" id="IPR020138">
    <property type="entry name" value="Uncharacterised_YqzF"/>
</dbReference>
<feature type="transmembrane region" description="Helical" evidence="1">
    <location>
        <begin position="39"/>
        <end position="63"/>
    </location>
</feature>
<organism evidence="2 3">
    <name type="scientific">Effusibacillus consociatus</name>
    <dbReference type="NCBI Taxonomy" id="1117041"/>
    <lineage>
        <taxon>Bacteria</taxon>
        <taxon>Bacillati</taxon>
        <taxon>Bacillota</taxon>
        <taxon>Bacilli</taxon>
        <taxon>Bacillales</taxon>
        <taxon>Alicyclobacillaceae</taxon>
        <taxon>Effusibacillus</taxon>
    </lineage>
</organism>